<feature type="signal peptide" evidence="1">
    <location>
        <begin position="1"/>
        <end position="20"/>
    </location>
</feature>
<evidence type="ECO:0000313" key="2">
    <source>
        <dbReference type="EMBL" id="OQW86801.1"/>
    </source>
</evidence>
<gene>
    <name evidence="2" type="ORF">BWK72_15990</name>
</gene>
<name>A0A1W9KR99_9BURK</name>
<reference evidence="2 3" key="1">
    <citation type="submission" date="2017-01" db="EMBL/GenBank/DDBJ databases">
        <title>Novel large sulfur bacteria in the metagenomes of groundwater-fed chemosynthetic microbial mats in the Lake Huron basin.</title>
        <authorList>
            <person name="Sharrar A.M."/>
            <person name="Flood B.E."/>
            <person name="Bailey J.V."/>
            <person name="Jones D.S."/>
            <person name="Biddanda B."/>
            <person name="Ruberg S.A."/>
            <person name="Marcus D.N."/>
            <person name="Dick G.J."/>
        </authorList>
    </citation>
    <scope>NUCLEOTIDE SEQUENCE [LARGE SCALE GENOMIC DNA]</scope>
    <source>
        <strain evidence="2">A7</strain>
    </source>
</reference>
<dbReference type="AlphaFoldDB" id="A0A1W9KR99"/>
<feature type="chain" id="PRO_5012484536" description="Outer membrane efflux protein" evidence="1">
    <location>
        <begin position="21"/>
        <end position="437"/>
    </location>
</feature>
<evidence type="ECO:0000313" key="3">
    <source>
        <dbReference type="Proteomes" id="UP000192505"/>
    </source>
</evidence>
<keyword evidence="1" id="KW-0732">Signal</keyword>
<accession>A0A1W9KR99</accession>
<protein>
    <recommendedName>
        <fullName evidence="4">Outer membrane efflux protein</fullName>
    </recommendedName>
</protein>
<dbReference type="EMBL" id="MTEI01000013">
    <property type="protein sequence ID" value="OQW86801.1"/>
    <property type="molecule type" value="Genomic_DNA"/>
</dbReference>
<dbReference type="Proteomes" id="UP000192505">
    <property type="component" value="Unassembled WGS sequence"/>
</dbReference>
<evidence type="ECO:0000256" key="1">
    <source>
        <dbReference type="SAM" id="SignalP"/>
    </source>
</evidence>
<evidence type="ECO:0008006" key="4">
    <source>
        <dbReference type="Google" id="ProtNLM"/>
    </source>
</evidence>
<dbReference type="SUPFAM" id="SSF56954">
    <property type="entry name" value="Outer membrane efflux proteins (OEP)"/>
    <property type="match status" value="1"/>
</dbReference>
<dbReference type="Gene3D" id="1.20.1600.10">
    <property type="entry name" value="Outer membrane efflux proteins (OEP)"/>
    <property type="match status" value="1"/>
</dbReference>
<proteinExistence type="predicted"/>
<sequence length="437" mass="46304">MKRTLLTAWLAASIPYGVLAEPLAADPAAIVPPVPYRSALGTLIDMPPASEVSLADWARANADVGRNLRGHIDILKWEAANTVPADTVDKPPAGPPMSPGQAVALALRHQPELFAPPQASALAQARLDAQVLALSHSVQRAWINAVAARQNVAHLHQVAQAAQVGAELGQRMARVGNWSRAQLLQEQLVQSASASQLALAQQEAFGATENLVRLLGVWGNAAQLNLPAQLPALPATVADSPDLEATALRRQPELIQARVEAQQALAGVTAPHLQKWQEAIDAALQASSPSGESAMGVPHTTPALNPQDVPLTHALEKSIRASAQAHTLAVTTRSQAREAYFRYRTAVDMAQHQRQAALLSAALQDEVQLRYNGMLQSTWDLLASARARLQSESAAHQSQRDAWLAYIDLQAVLSGAVVNFSSNPSAAGNAPAAKSGH</sequence>
<comment type="caution">
    <text evidence="2">The sequence shown here is derived from an EMBL/GenBank/DDBJ whole genome shotgun (WGS) entry which is preliminary data.</text>
</comment>
<organism evidence="2 3">
    <name type="scientific">Rhodoferax ferrireducens</name>
    <dbReference type="NCBI Taxonomy" id="192843"/>
    <lineage>
        <taxon>Bacteria</taxon>
        <taxon>Pseudomonadati</taxon>
        <taxon>Pseudomonadota</taxon>
        <taxon>Betaproteobacteria</taxon>
        <taxon>Burkholderiales</taxon>
        <taxon>Comamonadaceae</taxon>
        <taxon>Rhodoferax</taxon>
    </lineage>
</organism>